<dbReference type="InterPro" id="IPR029063">
    <property type="entry name" value="SAM-dependent_MTases_sf"/>
</dbReference>
<dbReference type="Pfam" id="PF13847">
    <property type="entry name" value="Methyltransf_31"/>
    <property type="match status" value="1"/>
</dbReference>
<dbReference type="Gene3D" id="3.40.50.150">
    <property type="entry name" value="Vaccinia Virus protein VP39"/>
    <property type="match status" value="1"/>
</dbReference>
<dbReference type="EMBL" id="BMDQ01000002">
    <property type="protein sequence ID" value="GGI57486.1"/>
    <property type="molecule type" value="Genomic_DNA"/>
</dbReference>
<protein>
    <recommendedName>
        <fullName evidence="2">Methyltransferase domain-containing protein</fullName>
    </recommendedName>
</protein>
<name>A0ABQ2BYB0_9FLAO</name>
<dbReference type="InterPro" id="IPR025714">
    <property type="entry name" value="Methyltranfer_dom"/>
</dbReference>
<dbReference type="CDD" id="cd02440">
    <property type="entry name" value="AdoMet_MTases"/>
    <property type="match status" value="1"/>
</dbReference>
<dbReference type="Proteomes" id="UP000624701">
    <property type="component" value="Unassembled WGS sequence"/>
</dbReference>
<dbReference type="PANTHER" id="PTHR43861">
    <property type="entry name" value="TRANS-ACONITATE 2-METHYLTRANSFERASE-RELATED"/>
    <property type="match status" value="1"/>
</dbReference>
<comment type="caution">
    <text evidence="3">The sequence shown here is derived from an EMBL/GenBank/DDBJ whole genome shotgun (WGS) entry which is preliminary data.</text>
</comment>
<evidence type="ECO:0000259" key="2">
    <source>
        <dbReference type="Pfam" id="PF13847"/>
    </source>
</evidence>
<proteinExistence type="predicted"/>
<dbReference type="RefSeq" id="WP_188374397.1">
    <property type="nucleotide sequence ID" value="NZ_BMDQ01000002.1"/>
</dbReference>
<dbReference type="PANTHER" id="PTHR43861:SF3">
    <property type="entry name" value="PUTATIVE (AFU_ORTHOLOGUE AFUA_2G14390)-RELATED"/>
    <property type="match status" value="1"/>
</dbReference>
<accession>A0ABQ2BYB0</accession>
<evidence type="ECO:0000313" key="3">
    <source>
        <dbReference type="EMBL" id="GGI57486.1"/>
    </source>
</evidence>
<sequence length="215" mass="24547">MKIILVVLALICLPSLGFSQYEENDWKERDTWMALDTIFNAIGVEVGDYVADIGCHEGYLSVRLSKQIGENGKVFAVDLRTDRLETLNEIAKDRGLHNITTIVGDYDNPNLPRGLLDTVIIMDTYHEMEDYRSILSHVKKALKPGGQIVIIEKLKSRIIGKSRQEQTNAHSLSSKYVKQELQNAGFILRHENNNLGYWENNPDKVIWMLVAYKKN</sequence>
<feature type="domain" description="Methyltransferase" evidence="2">
    <location>
        <begin position="49"/>
        <end position="185"/>
    </location>
</feature>
<organism evidence="3 4">
    <name type="scientific">Winogradskyella haliclonae</name>
    <dbReference type="NCBI Taxonomy" id="2048558"/>
    <lineage>
        <taxon>Bacteria</taxon>
        <taxon>Pseudomonadati</taxon>
        <taxon>Bacteroidota</taxon>
        <taxon>Flavobacteriia</taxon>
        <taxon>Flavobacteriales</taxon>
        <taxon>Flavobacteriaceae</taxon>
        <taxon>Winogradskyella</taxon>
    </lineage>
</organism>
<dbReference type="SUPFAM" id="SSF53335">
    <property type="entry name" value="S-adenosyl-L-methionine-dependent methyltransferases"/>
    <property type="match status" value="1"/>
</dbReference>
<evidence type="ECO:0000313" key="4">
    <source>
        <dbReference type="Proteomes" id="UP000624701"/>
    </source>
</evidence>
<keyword evidence="1" id="KW-0808">Transferase</keyword>
<gene>
    <name evidence="3" type="ORF">GCM10011444_17950</name>
</gene>
<keyword evidence="4" id="KW-1185">Reference proteome</keyword>
<evidence type="ECO:0000256" key="1">
    <source>
        <dbReference type="ARBA" id="ARBA00022679"/>
    </source>
</evidence>
<reference evidence="4" key="1">
    <citation type="journal article" date="2019" name="Int. J. Syst. Evol. Microbiol.">
        <title>The Global Catalogue of Microorganisms (GCM) 10K type strain sequencing project: providing services to taxonomists for standard genome sequencing and annotation.</title>
        <authorList>
            <consortium name="The Broad Institute Genomics Platform"/>
            <consortium name="The Broad Institute Genome Sequencing Center for Infectious Disease"/>
            <person name="Wu L."/>
            <person name="Ma J."/>
        </authorList>
    </citation>
    <scope>NUCLEOTIDE SEQUENCE [LARGE SCALE GENOMIC DNA]</scope>
    <source>
        <strain evidence="4">CCM 8681</strain>
    </source>
</reference>